<dbReference type="AlphaFoldDB" id="A0AAV4UFT0"/>
<protein>
    <submittedName>
        <fullName evidence="1">Uncharacterized protein</fullName>
    </submittedName>
</protein>
<evidence type="ECO:0000313" key="1">
    <source>
        <dbReference type="EMBL" id="GIY56638.1"/>
    </source>
</evidence>
<name>A0AAV4UFT0_9ARAC</name>
<reference evidence="1 2" key="1">
    <citation type="submission" date="2021-06" db="EMBL/GenBank/DDBJ databases">
        <title>Caerostris darwini draft genome.</title>
        <authorList>
            <person name="Kono N."/>
            <person name="Arakawa K."/>
        </authorList>
    </citation>
    <scope>NUCLEOTIDE SEQUENCE [LARGE SCALE GENOMIC DNA]</scope>
</reference>
<comment type="caution">
    <text evidence="1">The sequence shown here is derived from an EMBL/GenBank/DDBJ whole genome shotgun (WGS) entry which is preliminary data.</text>
</comment>
<organism evidence="1 2">
    <name type="scientific">Caerostris darwini</name>
    <dbReference type="NCBI Taxonomy" id="1538125"/>
    <lineage>
        <taxon>Eukaryota</taxon>
        <taxon>Metazoa</taxon>
        <taxon>Ecdysozoa</taxon>
        <taxon>Arthropoda</taxon>
        <taxon>Chelicerata</taxon>
        <taxon>Arachnida</taxon>
        <taxon>Araneae</taxon>
        <taxon>Araneomorphae</taxon>
        <taxon>Entelegynae</taxon>
        <taxon>Araneoidea</taxon>
        <taxon>Araneidae</taxon>
        <taxon>Caerostris</taxon>
    </lineage>
</organism>
<dbReference type="SUPFAM" id="SSF52047">
    <property type="entry name" value="RNI-like"/>
    <property type="match status" value="1"/>
</dbReference>
<gene>
    <name evidence="1" type="primary">AVEN_167223_1</name>
    <name evidence="1" type="ORF">CDAR_98421</name>
</gene>
<dbReference type="Proteomes" id="UP001054837">
    <property type="component" value="Unassembled WGS sequence"/>
</dbReference>
<evidence type="ECO:0000313" key="2">
    <source>
        <dbReference type="Proteomes" id="UP001054837"/>
    </source>
</evidence>
<dbReference type="InterPro" id="IPR032675">
    <property type="entry name" value="LRR_dom_sf"/>
</dbReference>
<proteinExistence type="predicted"/>
<keyword evidence="2" id="KW-1185">Reference proteome</keyword>
<accession>A0AAV4UFT0</accession>
<dbReference type="EMBL" id="BPLQ01011207">
    <property type="protein sequence ID" value="GIY56638.1"/>
    <property type="molecule type" value="Genomic_DNA"/>
</dbReference>
<sequence length="517" mass="60036">MTTVTVPSLYNNCLQKTFDCLMEEFWRGCPENPFERVPSSIVNDLFRLLKSPEIPMKVRHLEMYTPPSMTKMSPDVLTIPPNFTKLHLLISSGQLTYVDLSLRGSCMCDWDSVDFKKLFKLMTPEACKNIRFLALPFEFRCFMCDVIPELVKRCPKLEYLKTYQYFDLAVLKSCNNLRSVRIHNLDTNFVPFPWKPADFQLFLKNLKIFDVFRHHEFSLLEEKMAQILLWGPKLISVGQIDTASALDYIYRSADSAALDAPQTALKRCYWGRNPMWNEFTDEYFYPRAYKSRYPEIIRNAALSCPMLEELIINVIHPDCLQQLRHLKRLDVLCVMFGASGEDCFTAFLDLLRDFGHQLRHLSISASYKIPVNGVCERCPNLLSLEIYRTGTVSEIVETCENLKHLKTLYVCEVDTECLLFLLQNCFGLEELFIYNAACLNDEILNEILMKNPFLDLKNLHIQQSALSDNGLQTFLKSAENLEKFIVELTSEHDSIRKSPNYSSTPHALECLFDEYRF</sequence>
<dbReference type="Gene3D" id="3.80.10.10">
    <property type="entry name" value="Ribonuclease Inhibitor"/>
    <property type="match status" value="1"/>
</dbReference>